<dbReference type="GO" id="GO:0047343">
    <property type="term" value="F:glucose-1-phosphate cytidylyltransferase activity"/>
    <property type="evidence" value="ECO:0007669"/>
    <property type="project" value="InterPro"/>
</dbReference>
<evidence type="ECO:0000313" key="2">
    <source>
        <dbReference type="Proteomes" id="UP000653002"/>
    </source>
</evidence>
<accession>A0A8I0H4K1</accession>
<gene>
    <name evidence="1" type="ORF">GUH15_07305</name>
</gene>
<feature type="non-terminal residue" evidence="1">
    <location>
        <position position="79"/>
    </location>
</feature>
<dbReference type="EMBL" id="JAABFR010000427">
    <property type="protein sequence ID" value="MBD4335864.1"/>
    <property type="molecule type" value="Genomic_DNA"/>
</dbReference>
<dbReference type="InterPro" id="IPR029044">
    <property type="entry name" value="Nucleotide-diphossugar_trans"/>
</dbReference>
<protein>
    <submittedName>
        <fullName evidence="1">Glucose-1-phosphate cytidylyltransferase</fullName>
    </submittedName>
</protein>
<dbReference type="SUPFAM" id="SSF53448">
    <property type="entry name" value="Nucleotide-diphospho-sugar transferases"/>
    <property type="match status" value="1"/>
</dbReference>
<keyword evidence="1" id="KW-0808">Transferase</keyword>
<evidence type="ECO:0000313" key="1">
    <source>
        <dbReference type="EMBL" id="MBD4335864.1"/>
    </source>
</evidence>
<dbReference type="InterPro" id="IPR013446">
    <property type="entry name" value="G1P_cyt_trans-like"/>
</dbReference>
<keyword evidence="1" id="KW-0548">Nucleotidyltransferase</keyword>
<dbReference type="Gene3D" id="3.90.550.10">
    <property type="entry name" value="Spore Coat Polysaccharide Biosynthesis Protein SpsA, Chain A"/>
    <property type="match status" value="1"/>
</dbReference>
<proteinExistence type="predicted"/>
<dbReference type="AlphaFoldDB" id="A0A8I0H4K1"/>
<dbReference type="PANTHER" id="PTHR47183:SF1">
    <property type="entry name" value="GLUCOSE-1-PHOSPHATE CYTIDYLYLTRANSFERASE"/>
    <property type="match status" value="1"/>
</dbReference>
<dbReference type="PANTHER" id="PTHR47183">
    <property type="entry name" value="GLUCOSE-1-PHOSPHATE CYTIDYLYLTRANSFERASE-RELATED"/>
    <property type="match status" value="1"/>
</dbReference>
<reference evidence="1" key="1">
    <citation type="submission" date="2020-01" db="EMBL/GenBank/DDBJ databases">
        <authorList>
            <person name="Richard D."/>
        </authorList>
    </citation>
    <scope>NUCLEOTIDE SEQUENCE</scope>
    <source>
        <strain evidence="1">JP541</strain>
    </source>
</reference>
<dbReference type="Proteomes" id="UP000653002">
    <property type="component" value="Unassembled WGS sequence"/>
</dbReference>
<sequence length="79" mass="8526">MTLTDTGIETMTGGRVLRAARYLAPEDREFFLTYGDGLSDLDIGALLAAHRRSGKLLTVAAVHPEGRFGELQFDGGTVE</sequence>
<comment type="caution">
    <text evidence="1">The sequence shown here is derived from an EMBL/GenBank/DDBJ whole genome shotgun (WGS) entry which is preliminary data.</text>
</comment>
<name>A0A8I0H4K1_XANCI</name>
<organism evidence="1 2">
    <name type="scientific">Xanthomonas citri pv. citri</name>
    <dbReference type="NCBI Taxonomy" id="611301"/>
    <lineage>
        <taxon>Bacteria</taxon>
        <taxon>Pseudomonadati</taxon>
        <taxon>Pseudomonadota</taxon>
        <taxon>Gammaproteobacteria</taxon>
        <taxon>Lysobacterales</taxon>
        <taxon>Lysobacteraceae</taxon>
        <taxon>Xanthomonas</taxon>
    </lineage>
</organism>